<dbReference type="InterPro" id="IPR005545">
    <property type="entry name" value="YCII"/>
</dbReference>
<dbReference type="PANTHER" id="PTHR33606:SF3">
    <property type="entry name" value="PROTEIN YCII"/>
    <property type="match status" value="1"/>
</dbReference>
<dbReference type="InterPro" id="IPR011008">
    <property type="entry name" value="Dimeric_a/b-barrel"/>
</dbReference>
<gene>
    <name evidence="3" type="ORF">SAMN05444277_11173</name>
</gene>
<evidence type="ECO:0000259" key="2">
    <source>
        <dbReference type="Pfam" id="PF03795"/>
    </source>
</evidence>
<dbReference type="Proteomes" id="UP000199031">
    <property type="component" value="Unassembled WGS sequence"/>
</dbReference>
<dbReference type="SUPFAM" id="SSF54909">
    <property type="entry name" value="Dimeric alpha+beta barrel"/>
    <property type="match status" value="1"/>
</dbReference>
<dbReference type="RefSeq" id="WP_090660996.1">
    <property type="nucleotide sequence ID" value="NZ_FOXQ01000011.1"/>
</dbReference>
<dbReference type="OrthoDB" id="9797014at2"/>
<name>A0A1I5YAV3_9BACT</name>
<evidence type="ECO:0000313" key="4">
    <source>
        <dbReference type="Proteomes" id="UP000199031"/>
    </source>
</evidence>
<dbReference type="EMBL" id="FOXQ01000011">
    <property type="protein sequence ID" value="SFQ41352.1"/>
    <property type="molecule type" value="Genomic_DNA"/>
</dbReference>
<evidence type="ECO:0000256" key="1">
    <source>
        <dbReference type="ARBA" id="ARBA00007689"/>
    </source>
</evidence>
<sequence>MPQFLILAKDYTDAYALQRRLSVRETHLKRMRVEKAEGHFIVGGAKLNKEGNMYGSMLVVQLENEEAVRQWINEDPYITGNVWEHVEILPFKIAEV</sequence>
<keyword evidence="4" id="KW-1185">Reference proteome</keyword>
<evidence type="ECO:0000313" key="3">
    <source>
        <dbReference type="EMBL" id="SFQ41352.1"/>
    </source>
</evidence>
<reference evidence="3 4" key="1">
    <citation type="submission" date="2016-10" db="EMBL/GenBank/DDBJ databases">
        <authorList>
            <person name="de Groot N.N."/>
        </authorList>
    </citation>
    <scope>NUCLEOTIDE SEQUENCE [LARGE SCALE GENOMIC DNA]</scope>
    <source>
        <strain evidence="3 4">DSM 28286</strain>
    </source>
</reference>
<dbReference type="PANTHER" id="PTHR33606">
    <property type="entry name" value="PROTEIN YCII"/>
    <property type="match status" value="1"/>
</dbReference>
<dbReference type="InterPro" id="IPR051807">
    <property type="entry name" value="Sec-metab_biosynth-assoc"/>
</dbReference>
<comment type="similarity">
    <text evidence="1">Belongs to the YciI family.</text>
</comment>
<dbReference type="Pfam" id="PF03795">
    <property type="entry name" value="YCII"/>
    <property type="match status" value="1"/>
</dbReference>
<dbReference type="AlphaFoldDB" id="A0A1I5YAV3"/>
<organism evidence="3 4">
    <name type="scientific">Parafilimonas terrae</name>
    <dbReference type="NCBI Taxonomy" id="1465490"/>
    <lineage>
        <taxon>Bacteria</taxon>
        <taxon>Pseudomonadati</taxon>
        <taxon>Bacteroidota</taxon>
        <taxon>Chitinophagia</taxon>
        <taxon>Chitinophagales</taxon>
        <taxon>Chitinophagaceae</taxon>
        <taxon>Parafilimonas</taxon>
    </lineage>
</organism>
<feature type="domain" description="YCII-related" evidence="2">
    <location>
        <begin position="4"/>
        <end position="92"/>
    </location>
</feature>
<dbReference type="Gene3D" id="3.30.70.1060">
    <property type="entry name" value="Dimeric alpha+beta barrel"/>
    <property type="match status" value="1"/>
</dbReference>
<accession>A0A1I5YAV3</accession>
<protein>
    <recommendedName>
        <fullName evidence="2">YCII-related domain-containing protein</fullName>
    </recommendedName>
</protein>
<proteinExistence type="inferred from homology"/>